<comment type="subcellular location">
    <subcellularLocation>
        <location evidence="1">Membrane</location>
    </subcellularLocation>
</comment>
<evidence type="ECO:0000313" key="9">
    <source>
        <dbReference type="Proteomes" id="UP000000539"/>
    </source>
</evidence>
<proteinExistence type="predicted"/>
<accession>A0A8V0YX24</accession>
<evidence type="ECO:0000256" key="5">
    <source>
        <dbReference type="ARBA" id="ARBA00023170"/>
    </source>
</evidence>
<dbReference type="AlphaFoldDB" id="A0A8V0YX24"/>
<dbReference type="InterPro" id="IPR013783">
    <property type="entry name" value="Ig-like_fold"/>
</dbReference>
<dbReference type="Proteomes" id="UP000000539">
    <property type="component" value="Chromosome 2"/>
</dbReference>
<organism evidence="8 9">
    <name type="scientific">Gallus gallus</name>
    <name type="common">Chicken</name>
    <dbReference type="NCBI Taxonomy" id="9031"/>
    <lineage>
        <taxon>Eukaryota</taxon>
        <taxon>Metazoa</taxon>
        <taxon>Chordata</taxon>
        <taxon>Craniata</taxon>
        <taxon>Vertebrata</taxon>
        <taxon>Euteleostomi</taxon>
        <taxon>Archelosauria</taxon>
        <taxon>Archosauria</taxon>
        <taxon>Dinosauria</taxon>
        <taxon>Saurischia</taxon>
        <taxon>Theropoda</taxon>
        <taxon>Coelurosauria</taxon>
        <taxon>Aves</taxon>
        <taxon>Neognathae</taxon>
        <taxon>Galloanserae</taxon>
        <taxon>Galliformes</taxon>
        <taxon>Phasianidae</taxon>
        <taxon>Phasianinae</taxon>
        <taxon>Gallus</taxon>
    </lineage>
</organism>
<protein>
    <recommendedName>
        <fullName evidence="10">Ig-like domain-containing protein</fullName>
    </recommendedName>
</protein>
<evidence type="ECO:0000256" key="6">
    <source>
        <dbReference type="ARBA" id="ARBA00023319"/>
    </source>
</evidence>
<evidence type="ECO:0000313" key="8">
    <source>
        <dbReference type="Ensembl" id="ENSGALP00010025633.1"/>
    </source>
</evidence>
<dbReference type="GO" id="GO:0016020">
    <property type="term" value="C:membrane"/>
    <property type="evidence" value="ECO:0007669"/>
    <property type="project" value="UniProtKB-SubCell"/>
</dbReference>
<name>A0A8V0YX24_CHICK</name>
<keyword evidence="7" id="KW-0732">Signal</keyword>
<reference evidence="8" key="2">
    <citation type="submission" date="2025-08" db="UniProtKB">
        <authorList>
            <consortium name="Ensembl"/>
        </authorList>
    </citation>
    <scope>IDENTIFICATION</scope>
    <source>
        <strain evidence="8">broiler</strain>
    </source>
</reference>
<evidence type="ECO:0000256" key="7">
    <source>
        <dbReference type="SAM" id="SignalP"/>
    </source>
</evidence>
<keyword evidence="6" id="KW-0393">Immunoglobulin domain</keyword>
<feature type="signal peptide" evidence="7">
    <location>
        <begin position="1"/>
        <end position="20"/>
    </location>
</feature>
<feature type="chain" id="PRO_5036445546" description="Ig-like domain-containing protein" evidence="7">
    <location>
        <begin position="21"/>
        <end position="118"/>
    </location>
</feature>
<reference evidence="8" key="1">
    <citation type="submission" date="2020-11" db="EMBL/GenBank/DDBJ databases">
        <title>Gallus gallus (Chicken) genome, bGalGal1, GRCg7b, maternal haplotype autosomes + Z &amp; W.</title>
        <authorList>
            <person name="Warren W."/>
            <person name="Formenti G."/>
            <person name="Fedrigo O."/>
            <person name="Haase B."/>
            <person name="Mountcastle J."/>
            <person name="Balacco J."/>
            <person name="Tracey A."/>
            <person name="Schneider V."/>
            <person name="Okimoto R."/>
            <person name="Cheng H."/>
            <person name="Hawken R."/>
            <person name="Howe K."/>
            <person name="Jarvis E.D."/>
        </authorList>
    </citation>
    <scope>NUCLEOTIDE SEQUENCE [LARGE SCALE GENOMIC DNA]</scope>
    <source>
        <strain evidence="8">Broiler</strain>
    </source>
</reference>
<keyword evidence="3" id="KW-1133">Transmembrane helix</keyword>
<dbReference type="Ensembl" id="ENSGALT00010043158.1">
    <property type="protein sequence ID" value="ENSGALP00010025633.1"/>
    <property type="gene ID" value="ENSGALG00010017854.1"/>
</dbReference>
<keyword evidence="2" id="KW-0812">Transmembrane</keyword>
<evidence type="ECO:0000256" key="2">
    <source>
        <dbReference type="ARBA" id="ARBA00022692"/>
    </source>
</evidence>
<reference evidence="8" key="3">
    <citation type="submission" date="2025-09" db="UniProtKB">
        <authorList>
            <consortium name="Ensembl"/>
        </authorList>
    </citation>
    <scope>IDENTIFICATION</scope>
    <source>
        <strain evidence="8">broiler</strain>
    </source>
</reference>
<dbReference type="InterPro" id="IPR036179">
    <property type="entry name" value="Ig-like_dom_sf"/>
</dbReference>
<dbReference type="Gene3D" id="2.60.40.10">
    <property type="entry name" value="Immunoglobulins"/>
    <property type="match status" value="1"/>
</dbReference>
<keyword evidence="5" id="KW-0675">Receptor</keyword>
<evidence type="ECO:0000256" key="1">
    <source>
        <dbReference type="ARBA" id="ARBA00004370"/>
    </source>
</evidence>
<evidence type="ECO:0008006" key="10">
    <source>
        <dbReference type="Google" id="ProtNLM"/>
    </source>
</evidence>
<evidence type="ECO:0000256" key="3">
    <source>
        <dbReference type="ARBA" id="ARBA00022989"/>
    </source>
</evidence>
<keyword evidence="9" id="KW-1185">Reference proteome</keyword>
<sequence length="118" mass="13397">MLLRLAVLAVFSLLLIDGHAQVLLQQHQPYVIKKRSKTVTIQCQVEGIDDFHNAYIHWYRQMPAGAPERLLYVTAVAQNSELPPDAYTSLCHLSLVIFCSRIGKTKYQHGQCEMDSVI</sequence>
<dbReference type="PANTHER" id="PTHR19256">
    <property type="entry name" value="T-CELL RECEPTOR GAMMA CHAIN"/>
    <property type="match status" value="1"/>
</dbReference>
<dbReference type="InterPro" id="IPR051117">
    <property type="entry name" value="TRG_var/const_region"/>
</dbReference>
<keyword evidence="4" id="KW-0472">Membrane</keyword>
<dbReference type="GeneTree" id="ENSGT00960000189317"/>
<dbReference type="PANTHER" id="PTHR19256:SF65">
    <property type="entry name" value="T CELL RECEPTOR GAMMA CONSTANT 1-RELATED"/>
    <property type="match status" value="1"/>
</dbReference>
<evidence type="ECO:0000256" key="4">
    <source>
        <dbReference type="ARBA" id="ARBA00023136"/>
    </source>
</evidence>
<dbReference type="SUPFAM" id="SSF48726">
    <property type="entry name" value="Immunoglobulin"/>
    <property type="match status" value="1"/>
</dbReference>